<dbReference type="KEGG" id="bex:A11Q_662"/>
<dbReference type="InterPro" id="IPR015324">
    <property type="entry name" value="Ribosomal_Rsm22-like"/>
</dbReference>
<dbReference type="GO" id="GO:0015935">
    <property type="term" value="C:small ribosomal subunit"/>
    <property type="evidence" value="ECO:0007669"/>
    <property type="project" value="TreeGrafter"/>
</dbReference>
<dbReference type="PANTHER" id="PTHR13184">
    <property type="entry name" value="37S RIBOSOMAL PROTEIN S22"/>
    <property type="match status" value="1"/>
</dbReference>
<evidence type="ECO:0008006" key="7">
    <source>
        <dbReference type="Google" id="ProtNLM"/>
    </source>
</evidence>
<keyword evidence="4" id="KW-0411">Iron-sulfur</keyword>
<sequence length="325" mass="37458">MFLEAPTEKLQFVADCVLRLSDYYISRPDAETPWNEKFCQVAYRHYFLPLNFIRNQKVIQRGLDVGFFNGLTNFIDWGCGPATASLALAHTEGLNSQIRQQILFDHSPTVLRVFSDLHEKLTKPQPLTQINLNTTAHSASSCLVFSYSLTELDELPTGWNQHEALMILEPSTTQDGRRLMEWRKQLLKNGYHIWAPCTHHDDCPLLIHSQNDWCHDRAHVDPPEWFLQLEQLLPMKNRTVTVSYILARKTPPAAELKSKARLTGDSLEQKGKTRQLVCRNSQREFLTWMHRTLTPQTLSRGELVDLPEDLEIKSNELRLKAALSI</sequence>
<dbReference type="GO" id="GO:0008168">
    <property type="term" value="F:methyltransferase activity"/>
    <property type="evidence" value="ECO:0007669"/>
    <property type="project" value="InterPro"/>
</dbReference>
<dbReference type="GO" id="GO:0051536">
    <property type="term" value="F:iron-sulfur cluster binding"/>
    <property type="evidence" value="ECO:0007669"/>
    <property type="project" value="UniProtKB-KW"/>
</dbReference>
<accession>M4V682</accession>
<dbReference type="GO" id="GO:0046872">
    <property type="term" value="F:metal ion binding"/>
    <property type="evidence" value="ECO:0007669"/>
    <property type="project" value="UniProtKB-KW"/>
</dbReference>
<dbReference type="GO" id="GO:0006412">
    <property type="term" value="P:translation"/>
    <property type="evidence" value="ECO:0007669"/>
    <property type="project" value="InterPro"/>
</dbReference>
<evidence type="ECO:0000313" key="6">
    <source>
        <dbReference type="Proteomes" id="UP000012040"/>
    </source>
</evidence>
<evidence type="ECO:0000256" key="1">
    <source>
        <dbReference type="ARBA" id="ARBA00022723"/>
    </source>
</evidence>
<organism evidence="5 6">
    <name type="scientific">Pseudobdellovibrio exovorus JSS</name>
    <dbReference type="NCBI Taxonomy" id="1184267"/>
    <lineage>
        <taxon>Bacteria</taxon>
        <taxon>Pseudomonadati</taxon>
        <taxon>Bdellovibrionota</taxon>
        <taxon>Bdellovibrionia</taxon>
        <taxon>Bdellovibrionales</taxon>
        <taxon>Pseudobdellovibrionaceae</taxon>
        <taxon>Pseudobdellovibrio</taxon>
    </lineage>
</organism>
<evidence type="ECO:0000313" key="5">
    <source>
        <dbReference type="EMBL" id="AGH94882.1"/>
    </source>
</evidence>
<dbReference type="InterPro" id="IPR052571">
    <property type="entry name" value="Mt_RNA_Methyltransferase"/>
</dbReference>
<dbReference type="GO" id="GO:0003735">
    <property type="term" value="F:structural constituent of ribosome"/>
    <property type="evidence" value="ECO:0007669"/>
    <property type="project" value="TreeGrafter"/>
</dbReference>
<evidence type="ECO:0000256" key="2">
    <source>
        <dbReference type="ARBA" id="ARBA00022946"/>
    </source>
</evidence>
<name>M4V682_9BACT</name>
<dbReference type="RefSeq" id="WP_015469372.1">
    <property type="nucleotide sequence ID" value="NC_020813.1"/>
</dbReference>
<dbReference type="PATRIC" id="fig|1184267.3.peg.671"/>
<evidence type="ECO:0000256" key="4">
    <source>
        <dbReference type="ARBA" id="ARBA00023014"/>
    </source>
</evidence>
<protein>
    <recommendedName>
        <fullName evidence="7">Methyltransferase</fullName>
    </recommendedName>
</protein>
<keyword evidence="3" id="KW-0408">Iron</keyword>
<reference evidence="5 6" key="1">
    <citation type="journal article" date="2013" name="ISME J.">
        <title>By their genes ye shall know them: genomic signatures of predatory bacteria.</title>
        <authorList>
            <person name="Pasternak Z."/>
            <person name="Pietrokovski S."/>
            <person name="Rotem O."/>
            <person name="Gophna U."/>
            <person name="Lurie-Weinberger M.N."/>
            <person name="Jurkevitch E."/>
        </authorList>
    </citation>
    <scope>NUCLEOTIDE SEQUENCE [LARGE SCALE GENOMIC DNA]</scope>
    <source>
        <strain evidence="5 6">JSS</strain>
    </source>
</reference>
<dbReference type="eggNOG" id="COG5459">
    <property type="taxonomic scope" value="Bacteria"/>
</dbReference>
<dbReference type="EMBL" id="CP003537">
    <property type="protein sequence ID" value="AGH94882.1"/>
    <property type="molecule type" value="Genomic_DNA"/>
</dbReference>
<dbReference type="Proteomes" id="UP000012040">
    <property type="component" value="Chromosome"/>
</dbReference>
<keyword evidence="1" id="KW-0479">Metal-binding</keyword>
<evidence type="ECO:0000256" key="3">
    <source>
        <dbReference type="ARBA" id="ARBA00023004"/>
    </source>
</evidence>
<dbReference type="AlphaFoldDB" id="M4V682"/>
<dbReference type="OrthoDB" id="5290094at2"/>
<proteinExistence type="predicted"/>
<dbReference type="Pfam" id="PF09243">
    <property type="entry name" value="Rsm22"/>
    <property type="match status" value="1"/>
</dbReference>
<dbReference type="STRING" id="1184267.A11Q_662"/>
<keyword evidence="2" id="KW-0809">Transit peptide</keyword>
<dbReference type="HOGENOM" id="CLU_828114_0_0_7"/>
<gene>
    <name evidence="5" type="ORF">A11Q_662</name>
</gene>
<dbReference type="PANTHER" id="PTHR13184:SF5">
    <property type="entry name" value="METHYLTRANSFERASE-LIKE PROTEIN 17, MITOCHONDRIAL"/>
    <property type="match status" value="1"/>
</dbReference>
<keyword evidence="6" id="KW-1185">Reference proteome</keyword>